<dbReference type="AlphaFoldDB" id="A0A392W057"/>
<keyword evidence="3" id="KW-1185">Reference proteome</keyword>
<comment type="caution">
    <text evidence="2">The sequence shown here is derived from an EMBL/GenBank/DDBJ whole genome shotgun (WGS) entry which is preliminary data.</text>
</comment>
<feature type="region of interest" description="Disordered" evidence="1">
    <location>
        <begin position="1"/>
        <end position="26"/>
    </location>
</feature>
<feature type="non-terminal residue" evidence="2">
    <location>
        <position position="1"/>
    </location>
</feature>
<name>A0A392W057_9FABA</name>
<proteinExistence type="predicted"/>
<organism evidence="2 3">
    <name type="scientific">Trifolium medium</name>
    <dbReference type="NCBI Taxonomy" id="97028"/>
    <lineage>
        <taxon>Eukaryota</taxon>
        <taxon>Viridiplantae</taxon>
        <taxon>Streptophyta</taxon>
        <taxon>Embryophyta</taxon>
        <taxon>Tracheophyta</taxon>
        <taxon>Spermatophyta</taxon>
        <taxon>Magnoliopsida</taxon>
        <taxon>eudicotyledons</taxon>
        <taxon>Gunneridae</taxon>
        <taxon>Pentapetalae</taxon>
        <taxon>rosids</taxon>
        <taxon>fabids</taxon>
        <taxon>Fabales</taxon>
        <taxon>Fabaceae</taxon>
        <taxon>Papilionoideae</taxon>
        <taxon>50 kb inversion clade</taxon>
        <taxon>NPAAA clade</taxon>
        <taxon>Hologalegina</taxon>
        <taxon>IRL clade</taxon>
        <taxon>Trifolieae</taxon>
        <taxon>Trifolium</taxon>
    </lineage>
</organism>
<evidence type="ECO:0000313" key="2">
    <source>
        <dbReference type="EMBL" id="MCI92621.1"/>
    </source>
</evidence>
<reference evidence="2 3" key="1">
    <citation type="journal article" date="2018" name="Front. Plant Sci.">
        <title>Red Clover (Trifolium pratense) and Zigzag Clover (T. medium) - A Picture of Genomic Similarities and Differences.</title>
        <authorList>
            <person name="Dluhosova J."/>
            <person name="Istvanek J."/>
            <person name="Nedelnik J."/>
            <person name="Repkova J."/>
        </authorList>
    </citation>
    <scope>NUCLEOTIDE SEQUENCE [LARGE SCALE GENOMIC DNA]</scope>
    <source>
        <strain evidence="3">cv. 10/8</strain>
        <tissue evidence="2">Leaf</tissue>
    </source>
</reference>
<sequence length="60" mass="6883">HRTHDETHRRTMKAVEEKQKTLSKSSSYHDMIHLGHDETILNVIVATLDTMGAQKKPRSS</sequence>
<dbReference type="Proteomes" id="UP000265520">
    <property type="component" value="Unassembled WGS sequence"/>
</dbReference>
<accession>A0A392W057</accession>
<dbReference type="EMBL" id="LXQA011305944">
    <property type="protein sequence ID" value="MCI92621.1"/>
    <property type="molecule type" value="Genomic_DNA"/>
</dbReference>
<evidence type="ECO:0000313" key="3">
    <source>
        <dbReference type="Proteomes" id="UP000265520"/>
    </source>
</evidence>
<protein>
    <submittedName>
        <fullName evidence="2">Uncharacterized protein</fullName>
    </submittedName>
</protein>
<evidence type="ECO:0000256" key="1">
    <source>
        <dbReference type="SAM" id="MobiDB-lite"/>
    </source>
</evidence>
<feature type="compositionally biased region" description="Basic and acidic residues" evidence="1">
    <location>
        <begin position="1"/>
        <end position="20"/>
    </location>
</feature>